<keyword evidence="4 6" id="KW-0067">ATP-binding</keyword>
<evidence type="ECO:0000259" key="5">
    <source>
        <dbReference type="PROSITE" id="PS50893"/>
    </source>
</evidence>
<accession>A0A921NTZ7</accession>
<dbReference type="InterPro" id="IPR003593">
    <property type="entry name" value="AAA+_ATPase"/>
</dbReference>
<dbReference type="PROSITE" id="PS50893">
    <property type="entry name" value="ABC_TRANSPORTER_2"/>
    <property type="match status" value="1"/>
</dbReference>
<evidence type="ECO:0000256" key="2">
    <source>
        <dbReference type="ARBA" id="ARBA00022448"/>
    </source>
</evidence>
<dbReference type="Proteomes" id="UP000698242">
    <property type="component" value="Unassembled WGS sequence"/>
</dbReference>
<dbReference type="SMART" id="SM00382">
    <property type="entry name" value="AAA"/>
    <property type="match status" value="1"/>
</dbReference>
<dbReference type="SUPFAM" id="SSF52540">
    <property type="entry name" value="P-loop containing nucleoside triphosphate hydrolases"/>
    <property type="match status" value="1"/>
</dbReference>
<dbReference type="InterPro" id="IPR017871">
    <property type="entry name" value="ABC_transporter-like_CS"/>
</dbReference>
<reference evidence="6" key="1">
    <citation type="submission" date="2013-03" db="EMBL/GenBank/DDBJ databases">
        <title>Genome Sequence of the Profundibacterium mesophilum strain KAUST100406-0324T from Red Sea, a novel genus in the family Rhodobacteraceae.</title>
        <authorList>
            <person name="Essack M."/>
            <person name="Alam I."/>
            <person name="Lafi F."/>
            <person name="Alawi W."/>
            <person name="Kamanu F."/>
            <person name="Al-Suwailem A."/>
            <person name="Lee O.O."/>
            <person name="Xu Y."/>
            <person name="Bajic V."/>
            <person name="Qian P.-Y."/>
            <person name="Archer J."/>
        </authorList>
    </citation>
    <scope>NUCLEOTIDE SEQUENCE</scope>
    <source>
        <strain evidence="6">KAUST100406-0324</strain>
    </source>
</reference>
<dbReference type="GO" id="GO:0005524">
    <property type="term" value="F:ATP binding"/>
    <property type="evidence" value="ECO:0007669"/>
    <property type="project" value="UniProtKB-KW"/>
</dbReference>
<evidence type="ECO:0000313" key="6">
    <source>
        <dbReference type="EMBL" id="KAF0675161.1"/>
    </source>
</evidence>
<organism evidence="6 7">
    <name type="scientific">Profundibacterium mesophilum KAUST100406-0324</name>
    <dbReference type="NCBI Taxonomy" id="1037889"/>
    <lineage>
        <taxon>Bacteria</taxon>
        <taxon>Pseudomonadati</taxon>
        <taxon>Pseudomonadota</taxon>
        <taxon>Alphaproteobacteria</taxon>
        <taxon>Rhodobacterales</taxon>
        <taxon>Roseobacteraceae</taxon>
        <taxon>Profundibacterium</taxon>
    </lineage>
</organism>
<dbReference type="InterPro" id="IPR003439">
    <property type="entry name" value="ABC_transporter-like_ATP-bd"/>
</dbReference>
<dbReference type="InterPro" id="IPR027417">
    <property type="entry name" value="P-loop_NTPase"/>
</dbReference>
<keyword evidence="3" id="KW-0547">Nucleotide-binding</keyword>
<name>A0A921NTZ7_9RHOB</name>
<comment type="caution">
    <text evidence="6">The sequence shown here is derived from an EMBL/GenBank/DDBJ whole genome shotgun (WGS) entry which is preliminary data.</text>
</comment>
<dbReference type="Pfam" id="PF00005">
    <property type="entry name" value="ABC_tran"/>
    <property type="match status" value="1"/>
</dbReference>
<feature type="domain" description="ABC transporter" evidence="5">
    <location>
        <begin position="4"/>
        <end position="229"/>
    </location>
</feature>
<evidence type="ECO:0000256" key="1">
    <source>
        <dbReference type="ARBA" id="ARBA00005417"/>
    </source>
</evidence>
<dbReference type="RefSeq" id="WP_159966063.1">
    <property type="nucleotide sequence ID" value="NZ_APKE01000029.1"/>
</dbReference>
<proteinExistence type="inferred from homology"/>
<evidence type="ECO:0000256" key="4">
    <source>
        <dbReference type="ARBA" id="ARBA00022840"/>
    </source>
</evidence>
<dbReference type="PANTHER" id="PTHR42788:SF19">
    <property type="entry name" value="ALIPHATIC SULFONATES IMPORT ATP-BINDING PROTEIN SSUB 2"/>
    <property type="match status" value="1"/>
</dbReference>
<dbReference type="PROSITE" id="PS00211">
    <property type="entry name" value="ABC_TRANSPORTER_1"/>
    <property type="match status" value="1"/>
</dbReference>
<gene>
    <name evidence="6" type="ORF">PMES_02529</name>
</gene>
<protein>
    <submittedName>
        <fullName evidence="6">Aliphatic sulfonates import ATP-binding protein SsuB 2</fullName>
    </submittedName>
</protein>
<evidence type="ECO:0000256" key="3">
    <source>
        <dbReference type="ARBA" id="ARBA00022741"/>
    </source>
</evidence>
<keyword evidence="2" id="KW-0813">Transport</keyword>
<dbReference type="AlphaFoldDB" id="A0A921NTZ7"/>
<dbReference type="Gene3D" id="3.40.50.300">
    <property type="entry name" value="P-loop containing nucleotide triphosphate hydrolases"/>
    <property type="match status" value="1"/>
</dbReference>
<keyword evidence="7" id="KW-1185">Reference proteome</keyword>
<dbReference type="GO" id="GO:0016887">
    <property type="term" value="F:ATP hydrolysis activity"/>
    <property type="evidence" value="ECO:0007669"/>
    <property type="project" value="InterPro"/>
</dbReference>
<dbReference type="InterPro" id="IPR050166">
    <property type="entry name" value="ABC_transporter_ATP-bind"/>
</dbReference>
<dbReference type="PANTHER" id="PTHR42788">
    <property type="entry name" value="TAURINE IMPORT ATP-BINDING PROTEIN-RELATED"/>
    <property type="match status" value="1"/>
</dbReference>
<comment type="similarity">
    <text evidence="1">Belongs to the ABC transporter superfamily.</text>
</comment>
<evidence type="ECO:0000313" key="7">
    <source>
        <dbReference type="Proteomes" id="UP000698242"/>
    </source>
</evidence>
<sequence length="244" mass="25304">MNGAPGLHLSGKARIGDVPLFGPLTLDVPAGRWTCLLGASGIGKSTILRLFAGIGSGVDFEGVAGATDGASLEGRCALMAQSDLLLPWLATVDNVMLGARLRGETPDRARAMAILARAGLADHAAKRPAALSGGQRQRAALARTLFEERPVVLLDEPFSALDALTRARMQDLAAELLQGRTVLHVTHDAAEAARLGEALLLMTGAGIEETAPPDSPVPRAFDAPQTLALQGALMRRLMAIGAPA</sequence>
<dbReference type="EMBL" id="APKE01000029">
    <property type="protein sequence ID" value="KAF0675161.1"/>
    <property type="molecule type" value="Genomic_DNA"/>
</dbReference>
<dbReference type="OrthoDB" id="9802264at2"/>